<dbReference type="AlphaFoldDB" id="A0A166N9V9"/>
<proteinExistence type="predicted"/>
<feature type="compositionally biased region" description="Pro residues" evidence="1">
    <location>
        <begin position="133"/>
        <end position="143"/>
    </location>
</feature>
<feature type="region of interest" description="Disordered" evidence="1">
    <location>
        <begin position="64"/>
        <end position="213"/>
    </location>
</feature>
<gene>
    <name evidence="3" type="ORF">EXIGLDRAFT_783077</name>
</gene>
<name>A0A166N9V9_EXIGL</name>
<dbReference type="EMBL" id="KV426724">
    <property type="protein sequence ID" value="KZV78917.1"/>
    <property type="molecule type" value="Genomic_DNA"/>
</dbReference>
<feature type="signal peptide" evidence="2">
    <location>
        <begin position="1"/>
        <end position="23"/>
    </location>
</feature>
<feature type="chain" id="PRO_5007877702" evidence="2">
    <location>
        <begin position="24"/>
        <end position="372"/>
    </location>
</feature>
<feature type="compositionally biased region" description="Basic and acidic residues" evidence="1">
    <location>
        <begin position="354"/>
        <end position="364"/>
    </location>
</feature>
<reference evidence="3 4" key="1">
    <citation type="journal article" date="2016" name="Mol. Biol. Evol.">
        <title>Comparative Genomics of Early-Diverging Mushroom-Forming Fungi Provides Insights into the Origins of Lignocellulose Decay Capabilities.</title>
        <authorList>
            <person name="Nagy L.G."/>
            <person name="Riley R."/>
            <person name="Tritt A."/>
            <person name="Adam C."/>
            <person name="Daum C."/>
            <person name="Floudas D."/>
            <person name="Sun H."/>
            <person name="Yadav J.S."/>
            <person name="Pangilinan J."/>
            <person name="Larsson K.H."/>
            <person name="Matsuura K."/>
            <person name="Barry K."/>
            <person name="Labutti K."/>
            <person name="Kuo R."/>
            <person name="Ohm R.A."/>
            <person name="Bhattacharya S.S."/>
            <person name="Shirouzu T."/>
            <person name="Yoshinaga Y."/>
            <person name="Martin F.M."/>
            <person name="Grigoriev I.V."/>
            <person name="Hibbett D.S."/>
        </authorList>
    </citation>
    <scope>NUCLEOTIDE SEQUENCE [LARGE SCALE GENOMIC DNA]</scope>
    <source>
        <strain evidence="3 4">HHB12029</strain>
    </source>
</reference>
<feature type="compositionally biased region" description="Low complexity" evidence="1">
    <location>
        <begin position="122"/>
        <end position="132"/>
    </location>
</feature>
<accession>A0A166N9V9</accession>
<evidence type="ECO:0000313" key="3">
    <source>
        <dbReference type="EMBL" id="KZV78917.1"/>
    </source>
</evidence>
<feature type="region of interest" description="Disordered" evidence="1">
    <location>
        <begin position="233"/>
        <end position="372"/>
    </location>
</feature>
<evidence type="ECO:0000313" key="4">
    <source>
        <dbReference type="Proteomes" id="UP000077266"/>
    </source>
</evidence>
<dbReference type="InParanoid" id="A0A166N9V9"/>
<protein>
    <submittedName>
        <fullName evidence="3">Uncharacterized protein</fullName>
    </submittedName>
</protein>
<keyword evidence="4" id="KW-1185">Reference proteome</keyword>
<evidence type="ECO:0000256" key="1">
    <source>
        <dbReference type="SAM" id="MobiDB-lite"/>
    </source>
</evidence>
<dbReference type="Proteomes" id="UP000077266">
    <property type="component" value="Unassembled WGS sequence"/>
</dbReference>
<feature type="compositionally biased region" description="Low complexity" evidence="1">
    <location>
        <begin position="284"/>
        <end position="302"/>
    </location>
</feature>
<feature type="compositionally biased region" description="Basic and acidic residues" evidence="1">
    <location>
        <begin position="190"/>
        <end position="209"/>
    </location>
</feature>
<evidence type="ECO:0000256" key="2">
    <source>
        <dbReference type="SAM" id="SignalP"/>
    </source>
</evidence>
<keyword evidence="2" id="KW-0732">Signal</keyword>
<sequence>MFPTEALTHFVAAAIAASGLAAARLFTPNGRVNAPGDSDAVVVPAAATNESANQPAQVVNDAITPPVHVRPTTRPPRRQQPLRRTDSTTFVFWADGSQFPFPPEPTSTPASTAPVVPPPAANVPAPILAAPTPALPPQTPPRAPSVNARDLAPPPTPSPLPRASRPARNLSRARRTGAGSSQTTCTKRKRGDDGAEGSGERRTKRRVVETESTVGMVADAGVGAAPQGALTLPLLMLTPPTPATPRRDQQFTASGLAGQPNPNLLTAPVRISRPRPRRPHQNVQARTSSSASQTSQALPSAAVPSQAGPVRTAHAPVRQAPYPGAPAASPTPRADGSRPTRRGSRGGRQVQGKTAERRSKRGDDNAGGDASS</sequence>
<organism evidence="3 4">
    <name type="scientific">Exidia glandulosa HHB12029</name>
    <dbReference type="NCBI Taxonomy" id="1314781"/>
    <lineage>
        <taxon>Eukaryota</taxon>
        <taxon>Fungi</taxon>
        <taxon>Dikarya</taxon>
        <taxon>Basidiomycota</taxon>
        <taxon>Agaricomycotina</taxon>
        <taxon>Agaricomycetes</taxon>
        <taxon>Auriculariales</taxon>
        <taxon>Exidiaceae</taxon>
        <taxon>Exidia</taxon>
    </lineage>
</organism>